<dbReference type="GO" id="GO:0005524">
    <property type="term" value="F:ATP binding"/>
    <property type="evidence" value="ECO:0007669"/>
    <property type="project" value="UniProtKB-KW"/>
</dbReference>
<evidence type="ECO:0000256" key="7">
    <source>
        <dbReference type="ARBA" id="ARBA00022679"/>
    </source>
</evidence>
<dbReference type="InterPro" id="IPR011009">
    <property type="entry name" value="Kinase-like_dom_sf"/>
</dbReference>
<sequence>MTEAFTDLLAPYLARQRWFAGGHPRSVRVIASETLDERLEWMIVDADGARYQLLVGFATPGEPPEFLHGHNDALLGAVDGRLAYDGLLDTELAKVVLGRVAPGQEATRVRPMGVEQSNTSLVLDDRLVLKVFRRLQEGTNPDVEVTAALTAVGFTSVAALVGTWTRDGIDLAVVQEYLASGVDGWALALASLRDYYGSEAENPADCGGDFAGEASRLGEVTARLHVSLADAFDTAAADPATWAAGMERQLERVGSESAWAPPARELFAGLREMTSAGRAVRVHGDYHLGQVLRTDLGWYVLDFEGEPARPLVERQAPASPLKDVAGMLRSFHYASAVALHERGEEERHSLRHRGEAWERRNRAALLDGYFSVAGVAELLPPDPRNLDLALRAWELDKAVYEVAYERDHRPDWVEIPELAIHRLLEPEGTETTS</sequence>
<evidence type="ECO:0000259" key="13">
    <source>
        <dbReference type="Pfam" id="PF18085"/>
    </source>
</evidence>
<dbReference type="UniPathway" id="UPA00164"/>
<keyword evidence="9" id="KW-0067">ATP-binding</keyword>
<keyword evidence="10" id="KW-0320">Glycogen biosynthesis</keyword>
<name>A0A6J4GY28_9ACTN</name>
<dbReference type="SUPFAM" id="SSF56112">
    <property type="entry name" value="Protein kinase-like (PK-like)"/>
    <property type="match status" value="1"/>
</dbReference>
<keyword evidence="7 14" id="KW-0808">Transferase</keyword>
<dbReference type="GO" id="GO:0016301">
    <property type="term" value="F:kinase activity"/>
    <property type="evidence" value="ECO:0007669"/>
    <property type="project" value="UniProtKB-KW"/>
</dbReference>
<dbReference type="Pfam" id="PF18085">
    <property type="entry name" value="Mak_N_cap"/>
    <property type="match status" value="1"/>
</dbReference>
<evidence type="ECO:0000256" key="4">
    <source>
        <dbReference type="ARBA" id="ARBA00011962"/>
    </source>
</evidence>
<dbReference type="EC" id="2.7.1.175" evidence="4"/>
<evidence type="ECO:0000256" key="11">
    <source>
        <dbReference type="ARBA" id="ARBA00031251"/>
    </source>
</evidence>
<organism evidence="14">
    <name type="scientific">uncultured Acidimicrobiales bacterium</name>
    <dbReference type="NCBI Taxonomy" id="310071"/>
    <lineage>
        <taxon>Bacteria</taxon>
        <taxon>Bacillati</taxon>
        <taxon>Actinomycetota</taxon>
        <taxon>Acidimicrobiia</taxon>
        <taxon>Acidimicrobiales</taxon>
        <taxon>environmental samples</taxon>
    </lineage>
</organism>
<evidence type="ECO:0000256" key="5">
    <source>
        <dbReference type="ARBA" id="ARBA00013882"/>
    </source>
</evidence>
<keyword evidence="8" id="KW-0547">Nucleotide-binding</keyword>
<evidence type="ECO:0000256" key="3">
    <source>
        <dbReference type="ARBA" id="ARBA00011245"/>
    </source>
</evidence>
<comment type="pathway">
    <text evidence="1">Glycan biosynthesis; glycogen biosynthesis.</text>
</comment>
<evidence type="ECO:0000256" key="12">
    <source>
        <dbReference type="ARBA" id="ARBA00049067"/>
    </source>
</evidence>
<evidence type="ECO:0000313" key="14">
    <source>
        <dbReference type="EMBL" id="CAA9209001.1"/>
    </source>
</evidence>
<keyword evidence="6" id="KW-0321">Glycogen metabolism</keyword>
<comment type="catalytic activity">
    <reaction evidence="12">
        <text>D-maltose + ATP = alpha-maltose 1-phosphate + ADP + H(+)</text>
        <dbReference type="Rhea" id="RHEA:31915"/>
        <dbReference type="ChEBI" id="CHEBI:15378"/>
        <dbReference type="ChEBI" id="CHEBI:17306"/>
        <dbReference type="ChEBI" id="CHEBI:30616"/>
        <dbReference type="ChEBI" id="CHEBI:63576"/>
        <dbReference type="ChEBI" id="CHEBI:456216"/>
        <dbReference type="EC" id="2.7.1.175"/>
    </reaction>
</comment>
<keyword evidence="6" id="KW-0119">Carbohydrate metabolism</keyword>
<dbReference type="InterPro" id="IPR040999">
    <property type="entry name" value="Mak_N_cap"/>
</dbReference>
<reference evidence="14" key="1">
    <citation type="submission" date="2020-02" db="EMBL/GenBank/DDBJ databases">
        <authorList>
            <person name="Meier V. D."/>
        </authorList>
    </citation>
    <scope>NUCLEOTIDE SEQUENCE</scope>
    <source>
        <strain evidence="14">AVDCRST_MAG50</strain>
    </source>
</reference>
<dbReference type="GO" id="GO:0005978">
    <property type="term" value="P:glycogen biosynthetic process"/>
    <property type="evidence" value="ECO:0007669"/>
    <property type="project" value="UniProtKB-UniPathway"/>
</dbReference>
<evidence type="ECO:0000256" key="8">
    <source>
        <dbReference type="ARBA" id="ARBA00022741"/>
    </source>
</evidence>
<keyword evidence="14" id="KW-0418">Kinase</keyword>
<evidence type="ECO:0000256" key="9">
    <source>
        <dbReference type="ARBA" id="ARBA00022840"/>
    </source>
</evidence>
<comment type="subunit">
    <text evidence="3">Monomer.</text>
</comment>
<accession>A0A6J4GY28</accession>
<feature type="domain" description="Maltokinase N-terminal cap" evidence="13">
    <location>
        <begin position="12"/>
        <end position="89"/>
    </location>
</feature>
<dbReference type="EMBL" id="CADCTF010000001">
    <property type="protein sequence ID" value="CAA9209001.1"/>
    <property type="molecule type" value="Genomic_DNA"/>
</dbReference>
<evidence type="ECO:0000256" key="10">
    <source>
        <dbReference type="ARBA" id="ARBA00023056"/>
    </source>
</evidence>
<evidence type="ECO:0000256" key="2">
    <source>
        <dbReference type="ARBA" id="ARBA00006219"/>
    </source>
</evidence>
<proteinExistence type="inferred from homology"/>
<evidence type="ECO:0000256" key="6">
    <source>
        <dbReference type="ARBA" id="ARBA00022600"/>
    </source>
</evidence>
<gene>
    <name evidence="14" type="ORF">AVDCRST_MAG50-883</name>
</gene>
<comment type="similarity">
    <text evidence="2">Belongs to the aminoglycoside phosphotransferase family.</text>
</comment>
<protein>
    <recommendedName>
        <fullName evidence="5">Maltokinase</fullName>
        <ecNumber evidence="4">2.7.1.175</ecNumber>
    </recommendedName>
    <alternativeName>
        <fullName evidence="11">Maltose-1-phosphate synthase</fullName>
    </alternativeName>
</protein>
<dbReference type="AlphaFoldDB" id="A0A6J4GY28"/>
<dbReference type="Gene3D" id="3.90.1200.10">
    <property type="match status" value="1"/>
</dbReference>
<evidence type="ECO:0000256" key="1">
    <source>
        <dbReference type="ARBA" id="ARBA00004964"/>
    </source>
</evidence>